<proteinExistence type="predicted"/>
<dbReference type="GeneID" id="113519971"/>
<dbReference type="PANTHER" id="PTHR22775:SF44">
    <property type="entry name" value="SORTING NEXIN-14"/>
    <property type="match status" value="1"/>
</dbReference>
<dbReference type="Pfam" id="PF00615">
    <property type="entry name" value="RGS"/>
    <property type="match status" value="1"/>
</dbReference>
<accession>A0ABM3MF22</accession>
<dbReference type="PROSITE" id="PS50132">
    <property type="entry name" value="RGS"/>
    <property type="match status" value="1"/>
</dbReference>
<dbReference type="Pfam" id="PF00787">
    <property type="entry name" value="PX"/>
    <property type="match status" value="1"/>
</dbReference>
<dbReference type="Proteomes" id="UP001652740">
    <property type="component" value="Unplaced"/>
</dbReference>
<feature type="domain" description="PXA" evidence="2">
    <location>
        <begin position="1"/>
        <end position="78"/>
    </location>
</feature>
<dbReference type="InterPro" id="IPR044926">
    <property type="entry name" value="RGS_subdomain_2"/>
</dbReference>
<dbReference type="RefSeq" id="XP_052750005.1">
    <property type="nucleotide sequence ID" value="XM_052894045.1"/>
</dbReference>
<sequence length="698" mass="79229">MGTPHPAARSRAAEMRYLRSLANALMPYLLHDNDVQNSVFRVLIREIFAGWVLLSLTDVLADPYILNTIIVLATGDETMAQLPTTPNYKVEFLETFVRHNDTVYSQRGKLLRLDLEFVINDQDYFYAFMQYMKTTCHMHLLQFYKDIKVFQCKLLNPELDASEQAQLLQQARRLRQHVDPGSRPPLPPRLARDLEQLLDDLHQEDAVKRLQTSRALYQAARQSHAILEKIMLPRFLHSEEFYKLVVGTRSPTGYQKRNIKAIKKPTIPLRPESIYGHVLDSFNNSDVSDGDGGDKMDILKYLDAVAAEQTLREHDLRTYKVVLTNVEAKLQLPPRRGTVRVFTLAVHRVETSSSVSLSTVERSEHDFHLLRSKLHEFHGDKLFIDLQLPSRRDNSPLETLRYKYEDFLQRLLQKSLLQTSELLHLFLTFDGEFSMVVQASTLNANSTDLANLYQSVTHKLRKEKGQHLESFLRNLLFSSDLERYQALKQGTAQNVEEAVEVNEESTVPTAVPSPGPRRPRDFLGGVFGDNFGLRGGRVGVGTMGTTLQRAPEGFTDCLMFFLIKVVHGGDVLTRVVGAVLGRTRVLADAVVAVFLQRTLARLLPQPRLAHFIRLGHELLFGSRVRERASSAARERVRSRAAARVGVAAARLRARGALLGVFELLQQPHLNKQLVYNLLDLCIIELFPELGATDAKQSR</sequence>
<evidence type="ECO:0000259" key="1">
    <source>
        <dbReference type="PROSITE" id="PS50132"/>
    </source>
</evidence>
<dbReference type="Pfam" id="PF02194">
    <property type="entry name" value="PXA"/>
    <property type="match status" value="1"/>
</dbReference>
<name>A0ABM3MF22_GALME</name>
<dbReference type="SUPFAM" id="SSF48097">
    <property type="entry name" value="Regulator of G-protein signaling, RGS"/>
    <property type="match status" value="1"/>
</dbReference>
<dbReference type="SMART" id="SM00315">
    <property type="entry name" value="RGS"/>
    <property type="match status" value="1"/>
</dbReference>
<dbReference type="InterPro" id="IPR036871">
    <property type="entry name" value="PX_dom_sf"/>
</dbReference>
<gene>
    <name evidence="4" type="primary">LOC113519971</name>
</gene>
<dbReference type="PANTHER" id="PTHR22775">
    <property type="entry name" value="SORTING NEXIN"/>
    <property type="match status" value="1"/>
</dbReference>
<reference evidence="4" key="1">
    <citation type="submission" date="2025-08" db="UniProtKB">
        <authorList>
            <consortium name="RefSeq"/>
        </authorList>
    </citation>
    <scope>IDENTIFICATION</scope>
    <source>
        <tissue evidence="4">Whole larvae</tissue>
    </source>
</reference>
<dbReference type="Gene3D" id="1.10.167.10">
    <property type="entry name" value="Regulator of G-protein Signalling 4, domain 2"/>
    <property type="match status" value="1"/>
</dbReference>
<dbReference type="InterPro" id="IPR036305">
    <property type="entry name" value="RGS_sf"/>
</dbReference>
<evidence type="ECO:0000313" key="3">
    <source>
        <dbReference type="Proteomes" id="UP001652740"/>
    </source>
</evidence>
<dbReference type="InterPro" id="IPR016137">
    <property type="entry name" value="RGS"/>
</dbReference>
<dbReference type="SUPFAM" id="SSF64268">
    <property type="entry name" value="PX domain"/>
    <property type="match status" value="1"/>
</dbReference>
<organism evidence="3 4">
    <name type="scientific">Galleria mellonella</name>
    <name type="common">Greater wax moth</name>
    <dbReference type="NCBI Taxonomy" id="7137"/>
    <lineage>
        <taxon>Eukaryota</taxon>
        <taxon>Metazoa</taxon>
        <taxon>Ecdysozoa</taxon>
        <taxon>Arthropoda</taxon>
        <taxon>Hexapoda</taxon>
        <taxon>Insecta</taxon>
        <taxon>Pterygota</taxon>
        <taxon>Neoptera</taxon>
        <taxon>Endopterygota</taxon>
        <taxon>Lepidoptera</taxon>
        <taxon>Glossata</taxon>
        <taxon>Ditrysia</taxon>
        <taxon>Pyraloidea</taxon>
        <taxon>Pyralidae</taxon>
        <taxon>Galleriinae</taxon>
        <taxon>Galleria</taxon>
    </lineage>
</organism>
<dbReference type="PROSITE" id="PS51207">
    <property type="entry name" value="PXA"/>
    <property type="match status" value="1"/>
</dbReference>
<evidence type="ECO:0000259" key="2">
    <source>
        <dbReference type="PROSITE" id="PS51207"/>
    </source>
</evidence>
<keyword evidence="3" id="KW-1185">Reference proteome</keyword>
<dbReference type="InterPro" id="IPR003114">
    <property type="entry name" value="Phox_assoc"/>
</dbReference>
<protein>
    <submittedName>
        <fullName evidence="4">Sorting nexin-14-like</fullName>
    </submittedName>
</protein>
<dbReference type="InterPro" id="IPR001683">
    <property type="entry name" value="PX_dom"/>
</dbReference>
<evidence type="ECO:0000313" key="4">
    <source>
        <dbReference type="RefSeq" id="XP_052750005.1"/>
    </source>
</evidence>
<dbReference type="Gene3D" id="3.30.1520.10">
    <property type="entry name" value="Phox-like domain"/>
    <property type="match status" value="1"/>
</dbReference>
<feature type="domain" description="RGS" evidence="1">
    <location>
        <begin position="114"/>
        <end position="245"/>
    </location>
</feature>